<accession>A0A179USR4</accession>
<dbReference type="GeneID" id="42529082"/>
<dbReference type="AlphaFoldDB" id="A0A179USR4"/>
<dbReference type="EMBL" id="GG657459">
    <property type="protein sequence ID" value="OAT10238.1"/>
    <property type="molecule type" value="Genomic_DNA"/>
</dbReference>
<reference evidence="3" key="1">
    <citation type="journal article" date="2015" name="PLoS Genet.">
        <title>The dynamic genome and transcriptome of the human fungal pathogen Blastomyces and close relative Emmonsia.</title>
        <authorList>
            <person name="Munoz J.F."/>
            <person name="Gauthier G.M."/>
            <person name="Desjardins C.A."/>
            <person name="Gallo J.E."/>
            <person name="Holder J."/>
            <person name="Sullivan T.D."/>
            <person name="Marty A.J."/>
            <person name="Carmen J.C."/>
            <person name="Chen Z."/>
            <person name="Ding L."/>
            <person name="Gujja S."/>
            <person name="Magrini V."/>
            <person name="Misas E."/>
            <person name="Mitreva M."/>
            <person name="Priest M."/>
            <person name="Saif S."/>
            <person name="Whiston E.A."/>
            <person name="Young S."/>
            <person name="Zeng Q."/>
            <person name="Goldman W.E."/>
            <person name="Mardis E.R."/>
            <person name="Taylor J.W."/>
            <person name="McEwen J.G."/>
            <person name="Clay O.K."/>
            <person name="Klein B.S."/>
            <person name="Cuomo C.A."/>
        </authorList>
    </citation>
    <scope>NUCLEOTIDE SEQUENCE [LARGE SCALE GENOMIC DNA]</scope>
    <source>
        <strain evidence="3">SLH14081</strain>
    </source>
</reference>
<name>A0A179USR4_BLAGS</name>
<evidence type="ECO:0000256" key="1">
    <source>
        <dbReference type="SAM" id="MobiDB-lite"/>
    </source>
</evidence>
<dbReference type="KEGG" id="bgh:BDBG_17332"/>
<dbReference type="Proteomes" id="UP000002038">
    <property type="component" value="Unassembled WGS sequence"/>
</dbReference>
<evidence type="ECO:0000313" key="3">
    <source>
        <dbReference type="Proteomes" id="UP000002038"/>
    </source>
</evidence>
<organism evidence="2 3">
    <name type="scientific">Blastomyces gilchristii (strain SLH14081)</name>
    <name type="common">Blastomyces dermatitidis</name>
    <dbReference type="NCBI Taxonomy" id="559298"/>
    <lineage>
        <taxon>Eukaryota</taxon>
        <taxon>Fungi</taxon>
        <taxon>Dikarya</taxon>
        <taxon>Ascomycota</taxon>
        <taxon>Pezizomycotina</taxon>
        <taxon>Eurotiomycetes</taxon>
        <taxon>Eurotiomycetidae</taxon>
        <taxon>Onygenales</taxon>
        <taxon>Ajellomycetaceae</taxon>
        <taxon>Blastomyces</taxon>
    </lineage>
</organism>
<gene>
    <name evidence="2" type="ORF">BDBG_17332</name>
</gene>
<protein>
    <submittedName>
        <fullName evidence="2">Uncharacterized protein</fullName>
    </submittedName>
</protein>
<feature type="compositionally biased region" description="Basic residues" evidence="1">
    <location>
        <begin position="100"/>
        <end position="112"/>
    </location>
</feature>
<proteinExistence type="predicted"/>
<dbReference type="VEuPathDB" id="FungiDB:BDBG_17332"/>
<evidence type="ECO:0000313" key="2">
    <source>
        <dbReference type="EMBL" id="OAT10238.1"/>
    </source>
</evidence>
<keyword evidence="3" id="KW-1185">Reference proteome</keyword>
<sequence length="122" mass="13898">MESTNAFFLLRMKKAPIWHRGFLQEPQLRTPPSLCIRDTRCPPHLVPDVPLLGTAILNCRGRVTITTARQNVKSPRKPWKRAPGSPIFPTLVKVFSRTRTNPRKLSAHRKRPPTSPKCSLLI</sequence>
<dbReference type="RefSeq" id="XP_031579226.1">
    <property type="nucleotide sequence ID" value="XM_031725080.1"/>
</dbReference>
<feature type="region of interest" description="Disordered" evidence="1">
    <location>
        <begin position="98"/>
        <end position="122"/>
    </location>
</feature>